<feature type="domain" description="DUF427" evidence="1">
    <location>
        <begin position="1"/>
        <end position="84"/>
    </location>
</feature>
<evidence type="ECO:0000313" key="3">
    <source>
        <dbReference type="Proteomes" id="UP000295818"/>
    </source>
</evidence>
<dbReference type="PANTHER" id="PTHR34310">
    <property type="entry name" value="DUF427 DOMAIN PROTEIN (AFU_ORTHOLOGUE AFUA_3G02220)"/>
    <property type="match status" value="1"/>
</dbReference>
<dbReference type="InterPro" id="IPR007361">
    <property type="entry name" value="DUF427"/>
</dbReference>
<dbReference type="Gene3D" id="2.170.150.40">
    <property type="entry name" value="Domain of unknown function (DUF427)"/>
    <property type="match status" value="1"/>
</dbReference>
<name>A0ABY2B5K2_9ACTN</name>
<comment type="caution">
    <text evidence="2">The sequence shown here is derived from an EMBL/GenBank/DDBJ whole genome shotgun (WGS) entry which is preliminary data.</text>
</comment>
<dbReference type="Pfam" id="PF04248">
    <property type="entry name" value="NTP_transf_9"/>
    <property type="match status" value="1"/>
</dbReference>
<dbReference type="PANTHER" id="PTHR34310:SF5">
    <property type="entry name" value="DUF427 DOMAIN PROTEIN (AFU_ORTHOLOGUE AFUA_3G02220)"/>
    <property type="match status" value="1"/>
</dbReference>
<dbReference type="EMBL" id="SLWM01000060">
    <property type="protein sequence ID" value="TCO07355.1"/>
    <property type="molecule type" value="Genomic_DNA"/>
</dbReference>
<protein>
    <submittedName>
        <fullName evidence="2">Uncharacterized protein (DUF427 family)</fullName>
    </submittedName>
</protein>
<evidence type="ECO:0000259" key="1">
    <source>
        <dbReference type="Pfam" id="PF04248"/>
    </source>
</evidence>
<dbReference type="RefSeq" id="WP_132197833.1">
    <property type="nucleotide sequence ID" value="NZ_SLWM01000060.1"/>
</dbReference>
<dbReference type="Proteomes" id="UP000295818">
    <property type="component" value="Unassembled WGS sequence"/>
</dbReference>
<organism evidence="2 3">
    <name type="scientific">Kribbella orskensis</name>
    <dbReference type="NCBI Taxonomy" id="2512216"/>
    <lineage>
        <taxon>Bacteria</taxon>
        <taxon>Bacillati</taxon>
        <taxon>Actinomycetota</taxon>
        <taxon>Actinomycetes</taxon>
        <taxon>Propionibacteriales</taxon>
        <taxon>Kribbellaceae</taxon>
        <taxon>Kribbella</taxon>
    </lineage>
</organism>
<keyword evidence="3" id="KW-1185">Reference proteome</keyword>
<sequence length="100" mass="10895">MKASVDGMLVAEAPDDRIIVVEGSRYFPPDALIIGVLQASPTPYTCPWKGQARYYDVLSTTAKYPDAAWCYPAPKHSAIEVVGHDFTSYVAFDAQQIAVA</sequence>
<dbReference type="InterPro" id="IPR038694">
    <property type="entry name" value="DUF427_sf"/>
</dbReference>
<accession>A0ABY2B5K2</accession>
<proteinExistence type="predicted"/>
<evidence type="ECO:0000313" key="2">
    <source>
        <dbReference type="EMBL" id="TCO07355.1"/>
    </source>
</evidence>
<gene>
    <name evidence="2" type="ORF">EV644_1604</name>
</gene>
<reference evidence="2 3" key="1">
    <citation type="journal article" date="2015" name="Stand. Genomic Sci.">
        <title>Genomic Encyclopedia of Bacterial and Archaeal Type Strains, Phase III: the genomes of soil and plant-associated and newly described type strains.</title>
        <authorList>
            <person name="Whitman W.B."/>
            <person name="Woyke T."/>
            <person name="Klenk H.P."/>
            <person name="Zhou Y."/>
            <person name="Lilburn T.G."/>
            <person name="Beck B.J."/>
            <person name="De Vos P."/>
            <person name="Vandamme P."/>
            <person name="Eisen J.A."/>
            <person name="Garrity G."/>
            <person name="Hugenholtz P."/>
            <person name="Kyrpides N.C."/>
        </authorList>
    </citation>
    <scope>NUCLEOTIDE SEQUENCE [LARGE SCALE GENOMIC DNA]</scope>
    <source>
        <strain evidence="2 3">VKM Ac-2538</strain>
    </source>
</reference>